<dbReference type="AlphaFoldDB" id="A0A922NBG6"/>
<dbReference type="Proteomes" id="UP000249757">
    <property type="component" value="Unassembled WGS sequence"/>
</dbReference>
<protein>
    <submittedName>
        <fullName evidence="1">Uncharacterized protein</fullName>
    </submittedName>
</protein>
<proteinExistence type="predicted"/>
<gene>
    <name evidence="1" type="ORF">Ptr86124_010210</name>
</gene>
<comment type="caution">
    <text evidence="1">The sequence shown here is derived from an EMBL/GenBank/DDBJ whole genome shotgun (WGS) entry which is preliminary data.</text>
</comment>
<evidence type="ECO:0000313" key="2">
    <source>
        <dbReference type="Proteomes" id="UP000249757"/>
    </source>
</evidence>
<dbReference type="EMBL" id="NRDI02000015">
    <property type="protein sequence ID" value="KAI1511089.1"/>
    <property type="molecule type" value="Genomic_DNA"/>
</dbReference>
<keyword evidence="2" id="KW-1185">Reference proteome</keyword>
<accession>A0A922NBG6</accession>
<reference evidence="2" key="1">
    <citation type="journal article" date="2022" name="Microb. Genom.">
        <title>A global pangenome for the wheat fungal pathogen Pyrenophora tritici-repentis and prediction of effector protein structural homology.</title>
        <authorList>
            <person name="Moolhuijzen P.M."/>
            <person name="See P.T."/>
            <person name="Shi G."/>
            <person name="Powell H.R."/>
            <person name="Cockram J."/>
            <person name="Jorgensen L.N."/>
            <person name="Benslimane H."/>
            <person name="Strelkov S.E."/>
            <person name="Turner J."/>
            <person name="Liu Z."/>
            <person name="Moffat C.S."/>
        </authorList>
    </citation>
    <scope>NUCLEOTIDE SEQUENCE [LARGE SCALE GENOMIC DNA]</scope>
</reference>
<organism evidence="1 2">
    <name type="scientific">Pyrenophora tritici-repentis</name>
    <dbReference type="NCBI Taxonomy" id="45151"/>
    <lineage>
        <taxon>Eukaryota</taxon>
        <taxon>Fungi</taxon>
        <taxon>Dikarya</taxon>
        <taxon>Ascomycota</taxon>
        <taxon>Pezizomycotina</taxon>
        <taxon>Dothideomycetes</taxon>
        <taxon>Pleosporomycetidae</taxon>
        <taxon>Pleosporales</taxon>
        <taxon>Pleosporineae</taxon>
        <taxon>Pleosporaceae</taxon>
        <taxon>Pyrenophora</taxon>
    </lineage>
</organism>
<name>A0A922NBG6_9PLEO</name>
<sequence length="89" mass="9695">MPSTSQDSGNRVITRDERIGVSYQSAIVDANNSSFTVSGDMLLTVDSHMTPIARLVEDCQGKSRMGLVTVAILSDSSDQMRCETFPDNH</sequence>
<evidence type="ECO:0000313" key="1">
    <source>
        <dbReference type="EMBL" id="KAI1511089.1"/>
    </source>
</evidence>